<proteinExistence type="predicted"/>
<gene>
    <name evidence="1" type="ORF">L1987_17199</name>
</gene>
<evidence type="ECO:0000313" key="2">
    <source>
        <dbReference type="Proteomes" id="UP001056120"/>
    </source>
</evidence>
<keyword evidence="2" id="KW-1185">Reference proteome</keyword>
<dbReference type="Proteomes" id="UP001056120">
    <property type="component" value="Linkage Group LG06"/>
</dbReference>
<evidence type="ECO:0000313" key="1">
    <source>
        <dbReference type="EMBL" id="KAI3812489.1"/>
    </source>
</evidence>
<comment type="caution">
    <text evidence="1">The sequence shown here is derived from an EMBL/GenBank/DDBJ whole genome shotgun (WGS) entry which is preliminary data.</text>
</comment>
<protein>
    <submittedName>
        <fullName evidence="1">Uncharacterized protein</fullName>
    </submittedName>
</protein>
<name>A0ACB9IWU2_9ASTR</name>
<organism evidence="1 2">
    <name type="scientific">Smallanthus sonchifolius</name>
    <dbReference type="NCBI Taxonomy" id="185202"/>
    <lineage>
        <taxon>Eukaryota</taxon>
        <taxon>Viridiplantae</taxon>
        <taxon>Streptophyta</taxon>
        <taxon>Embryophyta</taxon>
        <taxon>Tracheophyta</taxon>
        <taxon>Spermatophyta</taxon>
        <taxon>Magnoliopsida</taxon>
        <taxon>eudicotyledons</taxon>
        <taxon>Gunneridae</taxon>
        <taxon>Pentapetalae</taxon>
        <taxon>asterids</taxon>
        <taxon>campanulids</taxon>
        <taxon>Asterales</taxon>
        <taxon>Asteraceae</taxon>
        <taxon>Asteroideae</taxon>
        <taxon>Heliantheae alliance</taxon>
        <taxon>Millerieae</taxon>
        <taxon>Smallanthus</taxon>
    </lineage>
</organism>
<reference evidence="1 2" key="2">
    <citation type="journal article" date="2022" name="Mol. Ecol. Resour.">
        <title>The genomes of chicory, endive, great burdock and yacon provide insights into Asteraceae paleo-polyploidization history and plant inulin production.</title>
        <authorList>
            <person name="Fan W."/>
            <person name="Wang S."/>
            <person name="Wang H."/>
            <person name="Wang A."/>
            <person name="Jiang F."/>
            <person name="Liu H."/>
            <person name="Zhao H."/>
            <person name="Xu D."/>
            <person name="Zhang Y."/>
        </authorList>
    </citation>
    <scope>NUCLEOTIDE SEQUENCE [LARGE SCALE GENOMIC DNA]</scope>
    <source>
        <strain evidence="2">cv. Yunnan</strain>
        <tissue evidence="1">Leaves</tissue>
    </source>
</reference>
<accession>A0ACB9IWU2</accession>
<dbReference type="EMBL" id="CM042023">
    <property type="protein sequence ID" value="KAI3812489.1"/>
    <property type="molecule type" value="Genomic_DNA"/>
</dbReference>
<sequence length="628" mass="71218">MGYGFDVMINNELIDMYGKRGRGEMARKVFDGMLQRNVVSWTSLMCGYLNLGDAKSSLMLLCSMGRSMVKPNEFTFSTNFKACGFLGVPENGVQIHGWCCKTGFEWFHVVGNSMIDMYSKCGRIDAAAQVFDKMPERSLITWNAMIAGYAVRHTGSKSLVLFKEMQTQGILPDEFTYTSTLKACAGYRRTVGGEANPRFSDFYGKVFDLVEKKSVISWTTLVVGYAQGEKLSKAMESYRALRKSDIPVDGFVLSSVMAVFADFAILEQGKQMHAYMKKVPFGLEISASNSVMDMYLKCGLIEDADKVFNEMPKQNVISWTVMITGYGKHGFGKEAINVFENMQLENLAPDEVTYLAVLSSCSHSGLIDESKKYFSKLCNDPTIQPNVEHYACMVDLLGRLGRLKEARDLIKNMPVKPNVGIWQTLLSACKVHGDLEMGREVGEILLKMDGVSAVNYVMMSSIYANAGFWKESEHVRKSVKVKGLKKVGGQSWVEIDKTIHFFYNGDERHPLTPRIHEKLKETEKKLKEEVHYAYEVRFSLHDVEEESREESLRVHSEKLAIGLVLVHDEGIEKDERRLVRIFKNLRVCGDCHEFIKGLSKISKKVFLVRDANRFHKFENGECSCRDYW</sequence>
<reference evidence="2" key="1">
    <citation type="journal article" date="2022" name="Mol. Ecol. Resour.">
        <title>The genomes of chicory, endive, great burdock and yacon provide insights into Asteraceae palaeo-polyploidization history and plant inulin production.</title>
        <authorList>
            <person name="Fan W."/>
            <person name="Wang S."/>
            <person name="Wang H."/>
            <person name="Wang A."/>
            <person name="Jiang F."/>
            <person name="Liu H."/>
            <person name="Zhao H."/>
            <person name="Xu D."/>
            <person name="Zhang Y."/>
        </authorList>
    </citation>
    <scope>NUCLEOTIDE SEQUENCE [LARGE SCALE GENOMIC DNA]</scope>
    <source>
        <strain evidence="2">cv. Yunnan</strain>
    </source>
</reference>